<evidence type="ECO:0000259" key="6">
    <source>
        <dbReference type="PROSITE" id="PS50158"/>
    </source>
</evidence>
<evidence type="ECO:0000256" key="3">
    <source>
        <dbReference type="PROSITE-ProRule" id="PRU00047"/>
    </source>
</evidence>
<keyword evidence="8" id="KW-1185">Reference proteome</keyword>
<feature type="compositionally biased region" description="Basic and acidic residues" evidence="5">
    <location>
        <begin position="466"/>
        <end position="501"/>
    </location>
</feature>
<proteinExistence type="inferred from homology"/>
<sequence>MSLDTTIGIRAKFKSSKSHRSDFDGERKPISNSDQIQSAQKWRLSIPPDSSHRDEAQHQTALKSDAGRTPTRHLFRRVPEVSCFDIKVFFEFSRHFRFICEIALWKTKDEDRKEMNKKTIGRSDNIRHERTLVAEQTSEFQRAIERGQKKRPEKRSQEGGHRGQEKRSRKRYRQMMVRAKSRSRTLSAFIATRRDKKNCPRNKAQDQSLEAATTTMMAVDESDVLLAISADEDMRETCTDGANTRRRIWQRNSPFRMADGRSMKVTGKAAREGRLKGYTDWRGVSKQEELLSDISQWIQSDRAQEMLWDTCGSLARHEKVQPVQDVMEKLKERDRVDVQRQRDVTGTSLFSSRYVMVISLVVHTREERWSHDDLQSDMDNALIDDRRIHVDFSQSVSKLWSNFRRGQSAKGKGCFKCGAPDHIAKDCTGEPSIKQQPSNYVLKNDNGQRGEDGMRWSLMRMLPEVHKREKRRQDNERDHVDKRKVECQSEDLKQREHDRSRDRHRHSDRSRGNREDERTRTGQPRRDSEYHGERRDREKYTEKRVHKDDDRRDDRDYRKRSVDDLNSGDRRNERDYRKRSEDHEERRDKEKYTEKHVHKDDDRRDDRDYRKRSTDGINRGDRRNERDNRKRSEENDGRRDGRDGDDQKKSDVDGRREDQDYGKRSREMDNDRNRDRDRRHRGEGR</sequence>
<feature type="region of interest" description="Disordered" evidence="5">
    <location>
        <begin position="15"/>
        <end position="67"/>
    </location>
</feature>
<dbReference type="GO" id="GO:0003723">
    <property type="term" value="F:RNA binding"/>
    <property type="evidence" value="ECO:0007669"/>
    <property type="project" value="UniProtKB-UniRule"/>
</dbReference>
<dbReference type="PANTHER" id="PTHR45843:SF1">
    <property type="entry name" value="PEPTIDYL-PROLYL CIS-TRANS ISOMERASE-LIKE 4"/>
    <property type="match status" value="1"/>
</dbReference>
<comment type="caution">
    <text evidence="7">The sequence shown here is derived from an EMBL/GenBank/DDBJ whole genome shotgun (WGS) entry which is preliminary data.</text>
</comment>
<feature type="domain" description="CCHC-type" evidence="6">
    <location>
        <begin position="414"/>
        <end position="427"/>
    </location>
</feature>
<protein>
    <recommendedName>
        <fullName evidence="4">Peptidyl-prolyl cis-trans isomerase</fullName>
        <shortName evidence="4">PPIase</shortName>
        <ecNumber evidence="4">5.2.1.8</ecNumber>
    </recommendedName>
</protein>
<evidence type="ECO:0000313" key="7">
    <source>
        <dbReference type="EMBL" id="GFS37041.1"/>
    </source>
</evidence>
<keyword evidence="3" id="KW-0479">Metal-binding</keyword>
<keyword evidence="2 4" id="KW-0539">Nucleus</keyword>
<feature type="compositionally biased region" description="Basic and acidic residues" evidence="5">
    <location>
        <begin position="509"/>
        <end position="676"/>
    </location>
</feature>
<keyword evidence="4" id="KW-0694">RNA-binding</keyword>
<evidence type="ECO:0000256" key="1">
    <source>
        <dbReference type="ARBA" id="ARBA00004123"/>
    </source>
</evidence>
<dbReference type="OrthoDB" id="1749805at2759"/>
<dbReference type="InterPro" id="IPR001878">
    <property type="entry name" value="Znf_CCHC"/>
</dbReference>
<comment type="subcellular location">
    <subcellularLocation>
        <location evidence="1 4">Nucleus</location>
    </subcellularLocation>
</comment>
<dbReference type="Proteomes" id="UP000585474">
    <property type="component" value="Unassembled WGS sequence"/>
</dbReference>
<dbReference type="GO" id="GO:0005634">
    <property type="term" value="C:nucleus"/>
    <property type="evidence" value="ECO:0007669"/>
    <property type="project" value="UniProtKB-SubCell"/>
</dbReference>
<dbReference type="Pfam" id="PF00098">
    <property type="entry name" value="zf-CCHC"/>
    <property type="match status" value="1"/>
</dbReference>
<keyword evidence="4" id="KW-0697">Rotamase</keyword>
<organism evidence="7 8">
    <name type="scientific">Actinidia rufa</name>
    <dbReference type="NCBI Taxonomy" id="165716"/>
    <lineage>
        <taxon>Eukaryota</taxon>
        <taxon>Viridiplantae</taxon>
        <taxon>Streptophyta</taxon>
        <taxon>Embryophyta</taxon>
        <taxon>Tracheophyta</taxon>
        <taxon>Spermatophyta</taxon>
        <taxon>Magnoliopsida</taxon>
        <taxon>eudicotyledons</taxon>
        <taxon>Gunneridae</taxon>
        <taxon>Pentapetalae</taxon>
        <taxon>asterids</taxon>
        <taxon>Ericales</taxon>
        <taxon>Actinidiaceae</taxon>
        <taxon>Actinidia</taxon>
    </lineage>
</organism>
<feature type="compositionally biased region" description="Polar residues" evidence="5">
    <location>
        <begin position="30"/>
        <end position="40"/>
    </location>
</feature>
<dbReference type="PANTHER" id="PTHR45843">
    <property type="entry name" value="PEPTIDYL-PROLYL CIS-TRANS ISOMERASE-LIKE 4"/>
    <property type="match status" value="1"/>
</dbReference>
<name>A0A7J0DLV9_9ERIC</name>
<evidence type="ECO:0000313" key="8">
    <source>
        <dbReference type="Proteomes" id="UP000585474"/>
    </source>
</evidence>
<comment type="catalytic activity">
    <reaction evidence="4">
        <text>[protein]-peptidylproline (omega=180) = [protein]-peptidylproline (omega=0)</text>
        <dbReference type="Rhea" id="RHEA:16237"/>
        <dbReference type="Rhea" id="RHEA-COMP:10747"/>
        <dbReference type="Rhea" id="RHEA-COMP:10748"/>
        <dbReference type="ChEBI" id="CHEBI:83833"/>
        <dbReference type="ChEBI" id="CHEBI:83834"/>
        <dbReference type="EC" id="5.2.1.8"/>
    </reaction>
</comment>
<dbReference type="Gene3D" id="4.10.60.10">
    <property type="entry name" value="Zinc finger, CCHC-type"/>
    <property type="match status" value="1"/>
</dbReference>
<feature type="compositionally biased region" description="Polar residues" evidence="5">
    <location>
        <begin position="433"/>
        <end position="445"/>
    </location>
</feature>
<feature type="region of interest" description="Disordered" evidence="5">
    <location>
        <begin position="466"/>
        <end position="685"/>
    </location>
</feature>
<dbReference type="InterPro" id="IPR036875">
    <property type="entry name" value="Znf_CCHC_sf"/>
</dbReference>
<dbReference type="InterPro" id="IPR035542">
    <property type="entry name" value="CRIP"/>
</dbReference>
<dbReference type="GO" id="GO:0003755">
    <property type="term" value="F:peptidyl-prolyl cis-trans isomerase activity"/>
    <property type="evidence" value="ECO:0007669"/>
    <property type="project" value="UniProtKB-UniRule"/>
</dbReference>
<feature type="compositionally biased region" description="Basic and acidic residues" evidence="5">
    <location>
        <begin position="154"/>
        <end position="166"/>
    </location>
</feature>
<feature type="compositionally biased region" description="Basic and acidic residues" evidence="5">
    <location>
        <begin position="19"/>
        <end position="29"/>
    </location>
</feature>
<feature type="region of interest" description="Disordered" evidence="5">
    <location>
        <begin position="426"/>
        <end position="454"/>
    </location>
</feature>
<keyword evidence="4" id="KW-0413">Isomerase</keyword>
<dbReference type="EC" id="5.2.1.8" evidence="4"/>
<dbReference type="AlphaFoldDB" id="A0A7J0DLV9"/>
<gene>
    <name evidence="7" type="ORF">Acr_00g0049420</name>
</gene>
<dbReference type="EMBL" id="BJWL01000270">
    <property type="protein sequence ID" value="GFS37041.1"/>
    <property type="molecule type" value="Genomic_DNA"/>
</dbReference>
<dbReference type="SUPFAM" id="SSF57756">
    <property type="entry name" value="Retrovirus zinc finger-like domains"/>
    <property type="match status" value="1"/>
</dbReference>
<evidence type="ECO:0000256" key="2">
    <source>
        <dbReference type="ARBA" id="ARBA00023242"/>
    </source>
</evidence>
<comment type="similarity">
    <text evidence="4">Belongs to the cyclophilin-type PPIase family. PPIL4 subfamily.</text>
</comment>
<keyword evidence="3" id="KW-0862">Zinc</keyword>
<dbReference type="SMART" id="SM00343">
    <property type="entry name" value="ZnF_C2HC"/>
    <property type="match status" value="1"/>
</dbReference>
<feature type="region of interest" description="Disordered" evidence="5">
    <location>
        <begin position="135"/>
        <end position="173"/>
    </location>
</feature>
<evidence type="ECO:0000256" key="5">
    <source>
        <dbReference type="SAM" id="MobiDB-lite"/>
    </source>
</evidence>
<keyword evidence="3" id="KW-0863">Zinc-finger</keyword>
<evidence type="ECO:0000256" key="4">
    <source>
        <dbReference type="RuleBase" id="RU365081"/>
    </source>
</evidence>
<comment type="function">
    <text evidence="4">PPIases accelerate the folding of proteins. It catalyzes the cis-trans isomerization of proline imidic peptide bonds in oligopeptides.</text>
</comment>
<accession>A0A7J0DLV9</accession>
<dbReference type="GO" id="GO:0008270">
    <property type="term" value="F:zinc ion binding"/>
    <property type="evidence" value="ECO:0007669"/>
    <property type="project" value="UniProtKB-KW"/>
</dbReference>
<reference evidence="8" key="1">
    <citation type="submission" date="2019-07" db="EMBL/GenBank/DDBJ databases">
        <title>De Novo Assembly of kiwifruit Actinidia rufa.</title>
        <authorList>
            <person name="Sugita-Konishi S."/>
            <person name="Sato K."/>
            <person name="Mori E."/>
            <person name="Abe Y."/>
            <person name="Kisaki G."/>
            <person name="Hamano K."/>
            <person name="Suezawa K."/>
            <person name="Otani M."/>
            <person name="Fukuda T."/>
            <person name="Manabe T."/>
            <person name="Gomi K."/>
            <person name="Tabuchi M."/>
            <person name="Akimitsu K."/>
            <person name="Kataoka I."/>
        </authorList>
    </citation>
    <scope>NUCLEOTIDE SEQUENCE [LARGE SCALE GENOMIC DNA]</scope>
    <source>
        <strain evidence="8">cv. Fuchu</strain>
    </source>
</reference>
<dbReference type="PROSITE" id="PS50158">
    <property type="entry name" value="ZF_CCHC"/>
    <property type="match status" value="1"/>
</dbReference>